<feature type="transmembrane region" description="Helical" evidence="2">
    <location>
        <begin position="335"/>
        <end position="352"/>
    </location>
</feature>
<dbReference type="GO" id="GO:0016020">
    <property type="term" value="C:membrane"/>
    <property type="evidence" value="ECO:0007669"/>
    <property type="project" value="TreeGrafter"/>
</dbReference>
<evidence type="ECO:0000259" key="3">
    <source>
        <dbReference type="PROSITE" id="PS50156"/>
    </source>
</evidence>
<feature type="transmembrane region" description="Helical" evidence="2">
    <location>
        <begin position="471"/>
        <end position="495"/>
    </location>
</feature>
<feature type="transmembrane region" description="Helical" evidence="2">
    <location>
        <begin position="876"/>
        <end position="904"/>
    </location>
</feature>
<dbReference type="SUPFAM" id="SSF82866">
    <property type="entry name" value="Multidrug efflux transporter AcrB transmembrane domain"/>
    <property type="match status" value="2"/>
</dbReference>
<dbReference type="PROSITE" id="PS50156">
    <property type="entry name" value="SSD"/>
    <property type="match status" value="1"/>
</dbReference>
<reference evidence="4 5" key="1">
    <citation type="submission" date="2023-10" db="EMBL/GenBank/DDBJ databases">
        <title>Genomes of two closely related lineages of the louse Polyplax serrata with different host specificities.</title>
        <authorList>
            <person name="Martinu J."/>
            <person name="Tarabai H."/>
            <person name="Stefka J."/>
            <person name="Hypsa V."/>
        </authorList>
    </citation>
    <scope>NUCLEOTIDE SEQUENCE [LARGE SCALE GENOMIC DNA]</scope>
    <source>
        <strain evidence="4">HR10_N</strain>
    </source>
</reference>
<keyword evidence="2" id="KW-0812">Transmembrane</keyword>
<feature type="transmembrane region" description="Helical" evidence="2">
    <location>
        <begin position="538"/>
        <end position="560"/>
    </location>
</feature>
<organism evidence="4 5">
    <name type="scientific">Polyplax serrata</name>
    <name type="common">Common mouse louse</name>
    <dbReference type="NCBI Taxonomy" id="468196"/>
    <lineage>
        <taxon>Eukaryota</taxon>
        <taxon>Metazoa</taxon>
        <taxon>Ecdysozoa</taxon>
        <taxon>Arthropoda</taxon>
        <taxon>Hexapoda</taxon>
        <taxon>Insecta</taxon>
        <taxon>Pterygota</taxon>
        <taxon>Neoptera</taxon>
        <taxon>Paraneoptera</taxon>
        <taxon>Psocodea</taxon>
        <taxon>Troctomorpha</taxon>
        <taxon>Phthiraptera</taxon>
        <taxon>Anoplura</taxon>
        <taxon>Polyplacidae</taxon>
        <taxon>Polyplax</taxon>
    </lineage>
</organism>
<dbReference type="PANTHER" id="PTHR10796">
    <property type="entry name" value="PATCHED-RELATED"/>
    <property type="match status" value="1"/>
</dbReference>
<feature type="domain" description="SSD" evidence="3">
    <location>
        <begin position="334"/>
        <end position="495"/>
    </location>
</feature>
<evidence type="ECO:0000313" key="4">
    <source>
        <dbReference type="EMBL" id="KAK6620818.1"/>
    </source>
</evidence>
<feature type="transmembrane region" description="Helical" evidence="2">
    <location>
        <begin position="399"/>
        <end position="421"/>
    </location>
</feature>
<evidence type="ECO:0000313" key="5">
    <source>
        <dbReference type="Proteomes" id="UP001372834"/>
    </source>
</evidence>
<keyword evidence="2" id="KW-0472">Membrane</keyword>
<dbReference type="InterPro" id="IPR051697">
    <property type="entry name" value="Patched_domain-protein"/>
</dbReference>
<dbReference type="AlphaFoldDB" id="A0AAN8PU88"/>
<dbReference type="Proteomes" id="UP001372834">
    <property type="component" value="Unassembled WGS sequence"/>
</dbReference>
<comment type="similarity">
    <text evidence="1">Belongs to the patched family.</text>
</comment>
<keyword evidence="2" id="KW-1133">Transmembrane helix</keyword>
<feature type="transmembrane region" description="Helical" evidence="2">
    <location>
        <begin position="801"/>
        <end position="828"/>
    </location>
</feature>
<dbReference type="Pfam" id="PF12349">
    <property type="entry name" value="Sterol-sensing"/>
    <property type="match status" value="1"/>
</dbReference>
<dbReference type="Gene3D" id="1.20.1640.10">
    <property type="entry name" value="Multidrug efflux transporter AcrB transmembrane domain"/>
    <property type="match status" value="2"/>
</dbReference>
<evidence type="ECO:0000256" key="2">
    <source>
        <dbReference type="SAM" id="Phobius"/>
    </source>
</evidence>
<dbReference type="InterPro" id="IPR000731">
    <property type="entry name" value="SSD"/>
</dbReference>
<dbReference type="InterPro" id="IPR053958">
    <property type="entry name" value="HMGCR/SNAP/NPC1-like_SSD"/>
</dbReference>
<feature type="transmembrane region" description="Helical" evidence="2">
    <location>
        <begin position="364"/>
        <end position="392"/>
    </location>
</feature>
<comment type="caution">
    <text evidence="4">The sequence shown here is derived from an EMBL/GenBank/DDBJ whole genome shotgun (WGS) entry which is preliminary data.</text>
</comment>
<protein>
    <recommendedName>
        <fullName evidence="3">SSD domain-containing protein</fullName>
    </recommendedName>
</protein>
<accession>A0AAN8PU88</accession>
<sequence>MGQPGNSIFHRLKRVIVGNVEKFFYWYGYMIALHPKKFLIGCLIFAGFGSLGLLRFRQEKNPIKLWIPPNSDFKHDTDWIIEKFKEGYRIQYLLLTAPNVLEPSVIQEMEKMRKKVVTMSIANTTWEDVCFRIPAVKPGLLGFTDIFGRRRKRSFFFLPPSDDSDSVGGLQFDPSLLIGYSRYCSIVNNLPKLCLEVNLGQLWNNNEREISSLDLEDVVEALHDTKVSPVYGHPTDFKSLLGDVVKDKRGRIVSAGSLLSVWLTHVNYSQVNMDETGNSAGTSDMVSGPSSEWEGGYLNLLANESEAYKGTNLTVYYEAGRSYGDISSESMFQDVGKLFIGSLLMFSFVQFVLPTRLNWVEFRFGLGCIGLACIGLSFVLAISLCSLLGIFYGPVHTSLPFLLLGIGVDDMFVIISCWKHLTGEERKLRHEEKIAVALKHAGVSITVTSITDLMAFLIGSFTILPSLHSFCLYTAAGVLFMFIFQATMFVAFLSIDEKRIEKGRNSILWCIEHKNFRPQESASESLQMKVFDFIYSKLIFKLPFKIFVILVTIILAGVAVKGNLELKQKFDPKWFLPNNSYLLQFYSQRNHFYPDVGKSGAIYVGNVNYTEDIGKIHQLSLIMQNQTAIVKNIDTWTSAFLKYTRKAFRVDLLKETVPESTFKEYLSKFLWSPNGARFQKNFRFDGDLICGQPTPDVAMSLINFVFKRFDGPEEYIPAMNKLKGIVKDANITSGDGFATVWSKIFANWVTDEIIDRELYRNLGMALCCIMFCTGILIVDIQICFWIFTCVLLTLVDVAGFIYFWGLYIDVASCIALVLAVGLCVDYAAHVGHVFLTFKGTRDERALKTVKYIGTATVNGAFSTLLAVSLLGNSDAYIFQTFFKIFFLVTLFGLFHGVIFLPVVLSLVGPEPYNHGDEVSRTPKSVITNEIGNGSEDVKTLKNLLSAEDCINR</sequence>
<dbReference type="EMBL" id="JAWJWE010000039">
    <property type="protein sequence ID" value="KAK6620818.1"/>
    <property type="molecule type" value="Genomic_DNA"/>
</dbReference>
<evidence type="ECO:0000256" key="1">
    <source>
        <dbReference type="ARBA" id="ARBA00005585"/>
    </source>
</evidence>
<proteinExistence type="inferred from homology"/>
<feature type="transmembrane region" description="Helical" evidence="2">
    <location>
        <begin position="762"/>
        <end position="795"/>
    </location>
</feature>
<gene>
    <name evidence="4" type="ORF">RUM43_011114</name>
</gene>
<name>A0AAN8PU88_POLSC</name>
<feature type="transmembrane region" description="Helical" evidence="2">
    <location>
        <begin position="849"/>
        <end position="870"/>
    </location>
</feature>
<dbReference type="PANTHER" id="PTHR10796:SF130">
    <property type="entry name" value="PATCHED DOMAIN-CONTAINING PROTEIN 3-LIKE PROTEIN"/>
    <property type="match status" value="1"/>
</dbReference>
<feature type="transmembrane region" description="Helical" evidence="2">
    <location>
        <begin position="441"/>
        <end position="464"/>
    </location>
</feature>